<proteinExistence type="predicted"/>
<gene>
    <name evidence="2" type="ORF">BN000_00753</name>
</gene>
<dbReference type="Proteomes" id="UP000199087">
    <property type="component" value="Unassembled WGS sequence"/>
</dbReference>
<feature type="region of interest" description="Disordered" evidence="1">
    <location>
        <begin position="74"/>
        <end position="99"/>
    </location>
</feature>
<dbReference type="InterPro" id="IPR020139">
    <property type="entry name" value="DUF2642"/>
</dbReference>
<dbReference type="Pfam" id="PF10842">
    <property type="entry name" value="DUF2642"/>
    <property type="match status" value="1"/>
</dbReference>
<name>A0A0U1NS27_9BACI</name>
<protein>
    <recommendedName>
        <fullName evidence="4">DUF2642 domain-containing protein</fullName>
    </recommendedName>
</protein>
<evidence type="ECO:0000256" key="1">
    <source>
        <dbReference type="SAM" id="MobiDB-lite"/>
    </source>
</evidence>
<feature type="compositionally biased region" description="Basic and acidic residues" evidence="1">
    <location>
        <begin position="88"/>
        <end position="99"/>
    </location>
</feature>
<dbReference type="AlphaFoldDB" id="A0A0U1NS27"/>
<evidence type="ECO:0000313" key="3">
    <source>
        <dbReference type="Proteomes" id="UP000199087"/>
    </source>
</evidence>
<evidence type="ECO:0008006" key="4">
    <source>
        <dbReference type="Google" id="ProtNLM"/>
    </source>
</evidence>
<sequence length="99" mass="11438">MSEKIHERTFHQIAHELLKKEVEVITVQGNFNGRLIEVGRDIIIVESRGRIRHVNLIIRIDKIVAIFRSAPMPRGPFGFNPGDDGMEHEEHESSNSERR</sequence>
<dbReference type="RefSeq" id="WP_090630995.1">
    <property type="nucleotide sequence ID" value="NZ_CVRB01000001.1"/>
</dbReference>
<dbReference type="EMBL" id="CVRB01000001">
    <property type="protein sequence ID" value="CRK80863.1"/>
    <property type="molecule type" value="Genomic_DNA"/>
</dbReference>
<keyword evidence="3" id="KW-1185">Reference proteome</keyword>
<evidence type="ECO:0000313" key="2">
    <source>
        <dbReference type="EMBL" id="CRK80863.1"/>
    </source>
</evidence>
<organism evidence="2 3">
    <name type="scientific">Neobacillus massiliamazoniensis</name>
    <dbReference type="NCBI Taxonomy" id="1499688"/>
    <lineage>
        <taxon>Bacteria</taxon>
        <taxon>Bacillati</taxon>
        <taxon>Bacillota</taxon>
        <taxon>Bacilli</taxon>
        <taxon>Bacillales</taxon>
        <taxon>Bacillaceae</taxon>
        <taxon>Neobacillus</taxon>
    </lineage>
</organism>
<reference evidence="3" key="1">
    <citation type="submission" date="2015-05" db="EMBL/GenBank/DDBJ databases">
        <authorList>
            <person name="Urmite Genomes"/>
        </authorList>
    </citation>
    <scope>NUCLEOTIDE SEQUENCE [LARGE SCALE GENOMIC DNA]</scope>
    <source>
        <strain evidence="3">LF1</strain>
    </source>
</reference>
<accession>A0A0U1NS27</accession>